<evidence type="ECO:0000313" key="5">
    <source>
        <dbReference type="Proteomes" id="UP000646308"/>
    </source>
</evidence>
<dbReference type="PIRSF" id="PIRSF001439">
    <property type="entry name" value="CryM"/>
    <property type="match status" value="1"/>
</dbReference>
<dbReference type="PANTHER" id="PTHR13812:SF19">
    <property type="entry name" value="KETIMINE REDUCTASE MU-CRYSTALLIN"/>
    <property type="match status" value="1"/>
</dbReference>
<dbReference type="GO" id="GO:0016491">
    <property type="term" value="F:oxidoreductase activity"/>
    <property type="evidence" value="ECO:0007669"/>
    <property type="project" value="UniProtKB-ARBA"/>
</dbReference>
<sequence>MKFWDEKEVQSAYHMKDAIHDIEALFEDIDQVIQTQRLVIPTGEGAQSMLYMPSIHKRKALGIIKITSITPNNPEHHRPTTQANIILTDISTGQHLASLDGSYLTRLRTGALSGIASKFMSRTDSKTLGMIGTGGMAYEQLLGNLEVRPIEKVYLFNRTEAKAIQFKNRILKDFPDLEVEVVQQVKTLVQHSDIINCQTQSTTPVFQAEDVKPGTHINGIGSYRPEMKELDYHLFPKAQHIVFDDIEGVTEEAGEFIEAHEKRIFQFNEVSGDLKSVVLNKDILRESNHDITVFKCVGAAYFDLAVAIGAYQKLKSQS</sequence>
<dbReference type="OrthoDB" id="9792005at2"/>
<dbReference type="Gene3D" id="3.40.50.720">
    <property type="entry name" value="NAD(P)-binding Rossmann-like Domain"/>
    <property type="match status" value="1"/>
</dbReference>
<comment type="caution">
    <text evidence="2">The sequence shown here is derived from an EMBL/GenBank/DDBJ whole genome shotgun (WGS) entry which is preliminary data.</text>
</comment>
<dbReference type="FunFam" id="3.40.50.720:FF:000311">
    <property type="entry name" value="Ornithine cyclodeaminase"/>
    <property type="match status" value="1"/>
</dbReference>
<dbReference type="KEGG" id="sagq:EP23_04380"/>
<dbReference type="PANTHER" id="PTHR13812">
    <property type="entry name" value="KETIMINE REDUCTASE MU-CRYSTALLIN"/>
    <property type="match status" value="1"/>
</dbReference>
<dbReference type="Pfam" id="PF02423">
    <property type="entry name" value="OCD_Mu_crystall"/>
    <property type="match status" value="1"/>
</dbReference>
<organism evidence="2 5">
    <name type="scientific">Staphylococcus agnetis</name>
    <dbReference type="NCBI Taxonomy" id="985762"/>
    <lineage>
        <taxon>Bacteria</taxon>
        <taxon>Bacillati</taxon>
        <taxon>Bacillota</taxon>
        <taxon>Bacilli</taxon>
        <taxon>Bacillales</taxon>
        <taxon>Staphylococcaceae</taxon>
        <taxon>Staphylococcus</taxon>
    </lineage>
</organism>
<keyword evidence="4" id="KW-1185">Reference proteome</keyword>
<evidence type="ECO:0000313" key="4">
    <source>
        <dbReference type="Proteomes" id="UP000195208"/>
    </source>
</evidence>
<dbReference type="GO" id="GO:0005737">
    <property type="term" value="C:cytoplasm"/>
    <property type="evidence" value="ECO:0007669"/>
    <property type="project" value="TreeGrafter"/>
</dbReference>
<dbReference type="AlphaFoldDB" id="A0A2T4MJK6"/>
<evidence type="ECO:0000256" key="1">
    <source>
        <dbReference type="ARBA" id="ARBA00008903"/>
    </source>
</evidence>
<dbReference type="Gene3D" id="3.30.1780.10">
    <property type="entry name" value="ornithine cyclodeaminase, domain 1"/>
    <property type="match status" value="1"/>
</dbReference>
<dbReference type="Proteomes" id="UP000646308">
    <property type="component" value="Unassembled WGS sequence"/>
</dbReference>
<dbReference type="SUPFAM" id="SSF51735">
    <property type="entry name" value="NAD(P)-binding Rossmann-fold domains"/>
    <property type="match status" value="1"/>
</dbReference>
<dbReference type="EMBL" id="WMFL01000085">
    <property type="protein sequence ID" value="NJI03506.1"/>
    <property type="molecule type" value="Genomic_DNA"/>
</dbReference>
<dbReference type="InterPro" id="IPR036291">
    <property type="entry name" value="NAD(P)-bd_dom_sf"/>
</dbReference>
<reference evidence="2" key="2">
    <citation type="submission" date="2019-11" db="EMBL/GenBank/DDBJ databases">
        <title>Whole genome comparisons of Staphylococcus agnetis isolates from cattle and chickens.</title>
        <authorList>
            <person name="Rhoads D."/>
            <person name="Shwani A."/>
            <person name="Adkins P."/>
            <person name="Calcutt M."/>
            <person name="Middleton J."/>
        </authorList>
    </citation>
    <scope>NUCLEOTIDE SEQUENCE</scope>
    <source>
        <strain evidence="2">1387</strain>
    </source>
</reference>
<dbReference type="EMBL" id="NEFX01000012">
    <property type="protein sequence ID" value="OTW31072.1"/>
    <property type="molecule type" value="Genomic_DNA"/>
</dbReference>
<gene>
    <name evidence="3" type="ORF">B9M88_06335</name>
    <name evidence="2" type="ORF">GLV84_11765</name>
</gene>
<dbReference type="InterPro" id="IPR003462">
    <property type="entry name" value="ODC_Mu_crystall"/>
</dbReference>
<reference evidence="3 4" key="1">
    <citation type="submission" date="2017-04" db="EMBL/GenBank/DDBJ databases">
        <title>Staphylococcus agnetis, a potential pathogen in the broiler production.</title>
        <authorList>
            <person name="Poulsen L."/>
        </authorList>
    </citation>
    <scope>NUCLEOTIDE SEQUENCE [LARGE SCALE GENOMIC DNA]</scope>
    <source>
        <strain evidence="3 4">723_310714_2_2_spleen</strain>
    </source>
</reference>
<evidence type="ECO:0000313" key="2">
    <source>
        <dbReference type="EMBL" id="NJI03506.1"/>
    </source>
</evidence>
<proteinExistence type="inferred from homology"/>
<dbReference type="GO" id="GO:0019752">
    <property type="term" value="P:carboxylic acid metabolic process"/>
    <property type="evidence" value="ECO:0007669"/>
    <property type="project" value="UniProtKB-ARBA"/>
</dbReference>
<accession>A0A2T4MJK6</accession>
<name>A0A2T4MJK6_9STAP</name>
<protein>
    <submittedName>
        <fullName evidence="2 3">Ornithine cyclodeaminase</fullName>
    </submittedName>
</protein>
<dbReference type="GeneID" id="57691815"/>
<dbReference type="InterPro" id="IPR023401">
    <property type="entry name" value="ODC_N"/>
</dbReference>
<dbReference type="Proteomes" id="UP000195208">
    <property type="component" value="Unassembled WGS sequence"/>
</dbReference>
<dbReference type="RefSeq" id="WP_060551248.1">
    <property type="nucleotide sequence ID" value="NZ_CP009623.1"/>
</dbReference>
<evidence type="ECO:0000313" key="3">
    <source>
        <dbReference type="EMBL" id="OTW31072.1"/>
    </source>
</evidence>
<comment type="similarity">
    <text evidence="1">Belongs to the ornithine cyclodeaminase/mu-crystallin family.</text>
</comment>